<dbReference type="EMBL" id="PKMI01000021">
    <property type="protein sequence ID" value="RBA15818.1"/>
    <property type="molecule type" value="Genomic_DNA"/>
</dbReference>
<sequence length="340" mass="39651">MTCSFHPFPRLPIELRLQIWDAACLSYGVYDRQRTGMHYVDVEPSADGNTLLAYNRSTADVIEGDGESACLVHALRSAFAESRKAVSRYWRNYPYGNLSLPPGRIRMRENGGVWDAPVCPSEDVFCIKSKNWEWEAPDGNHKPVRVVIPNFSPTGPQDVCIRRIAFKFDSTWNVDLPGNYHDLASENSARGYFSRFLYRAFFKYATEPQVYLVEKSGQWTSYLPKNHMNQSPSCKDYDKDYALMQPYYRCYRCKDWHESDGAFVNVRSFIDKLEELCELCEPDRPKTKHDYYIDSPLIRLDYLSTDCIQYIARLDKKTEDCVRPRVNTKLPLLRPYFVWP</sequence>
<dbReference type="Proteomes" id="UP000251714">
    <property type="component" value="Unassembled WGS sequence"/>
</dbReference>
<dbReference type="InterPro" id="IPR045518">
    <property type="entry name" value="2EXR"/>
</dbReference>
<dbReference type="AlphaFoldDB" id="A0A365N5E6"/>
<organism evidence="2 3">
    <name type="scientific">Gibberella intermedia</name>
    <name type="common">Bulb rot disease fungus</name>
    <name type="synonym">Fusarium proliferatum</name>
    <dbReference type="NCBI Taxonomy" id="948311"/>
    <lineage>
        <taxon>Eukaryota</taxon>
        <taxon>Fungi</taxon>
        <taxon>Dikarya</taxon>
        <taxon>Ascomycota</taxon>
        <taxon>Pezizomycotina</taxon>
        <taxon>Sordariomycetes</taxon>
        <taxon>Hypocreomycetidae</taxon>
        <taxon>Hypocreales</taxon>
        <taxon>Nectriaceae</taxon>
        <taxon>Fusarium</taxon>
        <taxon>Fusarium fujikuroi species complex</taxon>
    </lineage>
</organism>
<dbReference type="Pfam" id="PF20150">
    <property type="entry name" value="2EXR"/>
    <property type="match status" value="1"/>
</dbReference>
<protein>
    <recommendedName>
        <fullName evidence="1">2EXR domain-containing protein</fullName>
    </recommendedName>
</protein>
<reference evidence="2 3" key="1">
    <citation type="submission" date="2017-12" db="EMBL/GenBank/DDBJ databases">
        <title>Genome sequence of the mycotoxigenic crop pathogen Fusarium proliferatum, strain ITEM 2341 from Date Palm.</title>
        <authorList>
            <person name="Almiman B.F."/>
            <person name="Shittu T.A."/>
            <person name="Muthumeenakshi S."/>
            <person name="Baroncelli R."/>
            <person name="Sreenivasaprasada S."/>
        </authorList>
    </citation>
    <scope>NUCLEOTIDE SEQUENCE [LARGE SCALE GENOMIC DNA]</scope>
    <source>
        <strain evidence="2 3">ITEM 2341</strain>
    </source>
</reference>
<evidence type="ECO:0000259" key="1">
    <source>
        <dbReference type="Pfam" id="PF20150"/>
    </source>
</evidence>
<gene>
    <name evidence="2" type="ORF">FPRO05_12425</name>
</gene>
<evidence type="ECO:0000313" key="3">
    <source>
        <dbReference type="Proteomes" id="UP000251714"/>
    </source>
</evidence>
<proteinExistence type="predicted"/>
<feature type="domain" description="2EXR" evidence="1">
    <location>
        <begin position="5"/>
        <end position="86"/>
    </location>
</feature>
<comment type="caution">
    <text evidence="2">The sequence shown here is derived from an EMBL/GenBank/DDBJ whole genome shotgun (WGS) entry which is preliminary data.</text>
</comment>
<accession>A0A365N5E6</accession>
<name>A0A365N5E6_GIBIN</name>
<evidence type="ECO:0000313" key="2">
    <source>
        <dbReference type="EMBL" id="RBA15818.1"/>
    </source>
</evidence>